<keyword evidence="1" id="KW-0732">Signal</keyword>
<protein>
    <recommendedName>
        <fullName evidence="2">Autotransporter domain-containing protein</fullName>
    </recommendedName>
</protein>
<evidence type="ECO:0000259" key="2">
    <source>
        <dbReference type="PROSITE" id="PS51208"/>
    </source>
</evidence>
<gene>
    <name evidence="3" type="ORF">GCM10008942_18030</name>
</gene>
<dbReference type="SUPFAM" id="SSF103515">
    <property type="entry name" value="Autotransporter"/>
    <property type="match status" value="1"/>
</dbReference>
<dbReference type="InterPro" id="IPR036709">
    <property type="entry name" value="Autotransporte_beta_dom_sf"/>
</dbReference>
<evidence type="ECO:0000256" key="1">
    <source>
        <dbReference type="SAM" id="SignalP"/>
    </source>
</evidence>
<feature type="chain" id="PRO_5045272577" description="Autotransporter domain-containing protein" evidence="1">
    <location>
        <begin position="36"/>
        <end position="742"/>
    </location>
</feature>
<dbReference type="Proteomes" id="UP001499951">
    <property type="component" value="Unassembled WGS sequence"/>
</dbReference>
<dbReference type="SMART" id="SM00869">
    <property type="entry name" value="Autotransporter"/>
    <property type="match status" value="1"/>
</dbReference>
<dbReference type="Gene3D" id="2.40.128.130">
    <property type="entry name" value="Autotransporter beta-domain"/>
    <property type="match status" value="1"/>
</dbReference>
<reference evidence="3 4" key="1">
    <citation type="journal article" date="2019" name="Int. J. Syst. Evol. Microbiol.">
        <title>The Global Catalogue of Microorganisms (GCM) 10K type strain sequencing project: providing services to taxonomists for standard genome sequencing and annotation.</title>
        <authorList>
            <consortium name="The Broad Institute Genomics Platform"/>
            <consortium name="The Broad Institute Genome Sequencing Center for Infectious Disease"/>
            <person name="Wu L."/>
            <person name="Ma J."/>
        </authorList>
    </citation>
    <scope>NUCLEOTIDE SEQUENCE [LARGE SCALE GENOMIC DNA]</scope>
    <source>
        <strain evidence="3 4">JCM 15089</strain>
    </source>
</reference>
<sequence length="742" mass="77455">MFKVHKSDLRSELRSAVSALAIAAGAFAAAGSANADPVLLNSSSGTYSLFSSTDTAIELVSGTTAYYVKNNVTWAPPANTLKLGAGDPAHDGSNAGISTTGSCVFNWDCGNAHAPTITVDSGATLTFAGRTTVNQSWYFGNVELQSALVSKGDLVFEFPGPTQSWGNPLVAFLGTNQFLGNMTLQNQAYVELGYSWSKAASAFGPNTNISLAANSRLDIYQLESSPLVMGGTISGTGTLNLYTGTLVINGANTGANPFAGSLVVSAAQTLVVGDASHSGAILGDPTHATATTLALTGSTSGGPILRGFGTIDMLVANSAAVVQPGYGSSKLGNLTVAAYTQDNTGTLKVEVSPDAVSGLHVLGNATLGGTLNVTIDAGNYATQIYNIVQVDGTMSGDFKSITTSSAVQGAIAAVTRTDHGYQVVTQVVQGKAATAPIVVGHLVDVNRLNNAYFIGSLYDRINVDSPRGDQQIGRNKYVWVEGFGRQSSVSRNDVGYHATTAGFTAGAEYRTESNKVVGVAVSYSSGDMKAKGASTASMDAWTVAAYGGADVQYFRLDGALFYNGYSTDAERAFGTPGTAKTSPSGYAWGGSLQVSLPLFRGLVTPYLRGALSRQHLDASVETGSPLLNLRYNAINGNYFVGDLGFRIDPLRSHPESKTKLFVTLALEHDFSALGEKVVGTFPVDNGQAWSSYWRGDSENTGVVGIDVARQITDKLEIAGRVNGRFSLFQTSGELALNAKYRF</sequence>
<dbReference type="InterPro" id="IPR005546">
    <property type="entry name" value="Autotransporte_beta"/>
</dbReference>
<accession>A0ABN1EMH0</accession>
<dbReference type="RefSeq" id="WP_166929567.1">
    <property type="nucleotide sequence ID" value="NZ_BAAADD010000004.1"/>
</dbReference>
<evidence type="ECO:0000313" key="4">
    <source>
        <dbReference type="Proteomes" id="UP001499951"/>
    </source>
</evidence>
<organism evidence="3 4">
    <name type="scientific">Rhizomicrobium electricum</name>
    <dbReference type="NCBI Taxonomy" id="480070"/>
    <lineage>
        <taxon>Bacteria</taxon>
        <taxon>Pseudomonadati</taxon>
        <taxon>Pseudomonadota</taxon>
        <taxon>Alphaproteobacteria</taxon>
        <taxon>Micropepsales</taxon>
        <taxon>Micropepsaceae</taxon>
        <taxon>Rhizomicrobium</taxon>
    </lineage>
</organism>
<proteinExistence type="predicted"/>
<comment type="caution">
    <text evidence="3">The sequence shown here is derived from an EMBL/GenBank/DDBJ whole genome shotgun (WGS) entry which is preliminary data.</text>
</comment>
<dbReference type="EMBL" id="BAAADD010000004">
    <property type="protein sequence ID" value="GAA0569702.1"/>
    <property type="molecule type" value="Genomic_DNA"/>
</dbReference>
<dbReference type="Pfam" id="PF03797">
    <property type="entry name" value="Autotransporter"/>
    <property type="match status" value="1"/>
</dbReference>
<keyword evidence="4" id="KW-1185">Reference proteome</keyword>
<name>A0ABN1EMH0_9PROT</name>
<evidence type="ECO:0000313" key="3">
    <source>
        <dbReference type="EMBL" id="GAA0569702.1"/>
    </source>
</evidence>
<dbReference type="PROSITE" id="PS51208">
    <property type="entry name" value="AUTOTRANSPORTER"/>
    <property type="match status" value="1"/>
</dbReference>
<feature type="domain" description="Autotransporter" evidence="2">
    <location>
        <begin position="471"/>
        <end position="742"/>
    </location>
</feature>
<feature type="signal peptide" evidence="1">
    <location>
        <begin position="1"/>
        <end position="35"/>
    </location>
</feature>